<reference evidence="4" key="1">
    <citation type="submission" date="2021-02" db="EMBL/GenBank/DDBJ databases">
        <title>Natrosporangium hydrolyticum gen. nov., sp. nov, a haloalkaliphilic actinobacterium from a soda solonchak soil.</title>
        <authorList>
            <person name="Sorokin D.Y."/>
            <person name="Khijniak T.V."/>
            <person name="Zakharycheva A.P."/>
            <person name="Boueva O.V."/>
            <person name="Ariskina E.V."/>
            <person name="Hahnke R.L."/>
            <person name="Bunk B."/>
            <person name="Sproer C."/>
            <person name="Schumann P."/>
            <person name="Evtushenko L.I."/>
            <person name="Kublanov I.V."/>
        </authorList>
    </citation>
    <scope>NUCLEOTIDE SEQUENCE</scope>
    <source>
        <strain evidence="4">DSM 106523</strain>
    </source>
</reference>
<feature type="chain" id="PRO_5038579674" description="LPXTG cell wall anchor domain-containing protein" evidence="3">
    <location>
        <begin position="29"/>
        <end position="294"/>
    </location>
</feature>
<dbReference type="Proteomes" id="UP000662857">
    <property type="component" value="Chromosome"/>
</dbReference>
<keyword evidence="2" id="KW-0472">Membrane</keyword>
<evidence type="ECO:0000256" key="1">
    <source>
        <dbReference type="SAM" id="MobiDB-lite"/>
    </source>
</evidence>
<evidence type="ECO:0000313" key="5">
    <source>
        <dbReference type="Proteomes" id="UP000662857"/>
    </source>
</evidence>
<evidence type="ECO:0000313" key="4">
    <source>
        <dbReference type="EMBL" id="QSB13566.1"/>
    </source>
</evidence>
<sequence>MKTALLFRRGLAAASALAVGLTGAFAVAAPAGAQYVTEAYVAGVAECADETPGQWLATWTVSSAQLTVRFPDQYQITEVSVSPAELAPPDLPIGEDRDLEEEFVAEQWLPLDVESVQLTATVRWNNQITRTVDETVTRPDGCREDDDDDGGPGNGDDNGDDPGEVEVPVDTVSQCDSLAVTVTNPFPHDSLEATFTSENGTETLTIEVGQSATASFEAGTTVTLTVGDESQEIAWQDPGDCDGDQGDDGGAGGEDELPITGSTTALIAGGAVLLLTLGATLFLLARRRRLTFTA</sequence>
<evidence type="ECO:0000256" key="3">
    <source>
        <dbReference type="SAM" id="SignalP"/>
    </source>
</evidence>
<organism evidence="4 5">
    <name type="scientific">Natronosporangium hydrolyticum</name>
    <dbReference type="NCBI Taxonomy" id="2811111"/>
    <lineage>
        <taxon>Bacteria</taxon>
        <taxon>Bacillati</taxon>
        <taxon>Actinomycetota</taxon>
        <taxon>Actinomycetes</taxon>
        <taxon>Micromonosporales</taxon>
        <taxon>Micromonosporaceae</taxon>
        <taxon>Natronosporangium</taxon>
    </lineage>
</organism>
<protein>
    <recommendedName>
        <fullName evidence="6">LPXTG cell wall anchor domain-containing protein</fullName>
    </recommendedName>
</protein>
<keyword evidence="2" id="KW-1133">Transmembrane helix</keyword>
<feature type="signal peptide" evidence="3">
    <location>
        <begin position="1"/>
        <end position="28"/>
    </location>
</feature>
<dbReference type="AlphaFoldDB" id="A0A895YG97"/>
<evidence type="ECO:0000256" key="2">
    <source>
        <dbReference type="SAM" id="Phobius"/>
    </source>
</evidence>
<dbReference type="EMBL" id="CP070499">
    <property type="protein sequence ID" value="QSB13566.1"/>
    <property type="molecule type" value="Genomic_DNA"/>
</dbReference>
<feature type="region of interest" description="Disordered" evidence="1">
    <location>
        <begin position="234"/>
        <end position="256"/>
    </location>
</feature>
<keyword evidence="5" id="KW-1185">Reference proteome</keyword>
<feature type="region of interest" description="Disordered" evidence="1">
    <location>
        <begin position="135"/>
        <end position="167"/>
    </location>
</feature>
<proteinExistence type="predicted"/>
<gene>
    <name evidence="4" type="ORF">JQS43_18510</name>
</gene>
<keyword evidence="2" id="KW-0812">Transmembrane</keyword>
<name>A0A895YG97_9ACTN</name>
<dbReference type="KEGG" id="nhy:JQS43_18510"/>
<feature type="transmembrane region" description="Helical" evidence="2">
    <location>
        <begin position="265"/>
        <end position="285"/>
    </location>
</feature>
<keyword evidence="3" id="KW-0732">Signal</keyword>
<evidence type="ECO:0008006" key="6">
    <source>
        <dbReference type="Google" id="ProtNLM"/>
    </source>
</evidence>
<feature type="compositionally biased region" description="Acidic residues" evidence="1">
    <location>
        <begin position="239"/>
        <end position="256"/>
    </location>
</feature>
<accession>A0A895YG97</accession>
<dbReference type="RefSeq" id="WP_239675660.1">
    <property type="nucleotide sequence ID" value="NZ_CP070499.1"/>
</dbReference>